<dbReference type="AlphaFoldDB" id="A0A1Y1HXB0"/>
<gene>
    <name evidence="2" type="ORF">KFL_001430070</name>
</gene>
<evidence type="ECO:0000313" key="2">
    <source>
        <dbReference type="EMBL" id="GAQ83304.1"/>
    </source>
</evidence>
<feature type="compositionally biased region" description="Basic and acidic residues" evidence="1">
    <location>
        <begin position="8"/>
        <end position="23"/>
    </location>
</feature>
<evidence type="ECO:0000256" key="1">
    <source>
        <dbReference type="SAM" id="MobiDB-lite"/>
    </source>
</evidence>
<proteinExistence type="predicted"/>
<accession>A0A1Y1HXB0</accession>
<evidence type="ECO:0000313" key="3">
    <source>
        <dbReference type="Proteomes" id="UP000054558"/>
    </source>
</evidence>
<dbReference type="Proteomes" id="UP000054558">
    <property type="component" value="Unassembled WGS sequence"/>
</dbReference>
<keyword evidence="3" id="KW-1185">Reference proteome</keyword>
<protein>
    <submittedName>
        <fullName evidence="2">Uncharacterized protein</fullName>
    </submittedName>
</protein>
<name>A0A1Y1HXB0_KLENI</name>
<organism evidence="2 3">
    <name type="scientific">Klebsormidium nitens</name>
    <name type="common">Green alga</name>
    <name type="synonym">Ulothrix nitens</name>
    <dbReference type="NCBI Taxonomy" id="105231"/>
    <lineage>
        <taxon>Eukaryota</taxon>
        <taxon>Viridiplantae</taxon>
        <taxon>Streptophyta</taxon>
        <taxon>Klebsormidiophyceae</taxon>
        <taxon>Klebsormidiales</taxon>
        <taxon>Klebsormidiaceae</taxon>
        <taxon>Klebsormidium</taxon>
    </lineage>
</organism>
<feature type="region of interest" description="Disordered" evidence="1">
    <location>
        <begin position="1"/>
        <end position="36"/>
    </location>
</feature>
<sequence length="353" mass="38921">MATIQRPAPRDDGSADAAREGIPQHKPPQETPAYTEKDLNDEVCGKFVDAAIDAFFRTARNNPATPHMGVVDVASNPFRILQEEPESARLATRGDLSDVFRLESAAALWARAGRLIDTRAKWGFVTRVGVPRLSPPTGADIRALVELERAVRYQFAPTLMVIDRTGIWVVRADGKTRVRTGASTAVSAFFFDNAAQKYGHSVRPYLAKVAESPEFRVIRAPIVLEEKIAILAAFETDPVSSPLKEVETKIRKIEASLAAHKVYLQNQSGVSEGSSPAVRSRHLRLSDDIDAAMSELKQIGRCHVGAPLVTELSALLTGVLSDLEECWEDFTRRRQEYYAAGRQQRRGFSILAV</sequence>
<reference evidence="2 3" key="1">
    <citation type="journal article" date="2014" name="Nat. Commun.">
        <title>Klebsormidium flaccidum genome reveals primary factors for plant terrestrial adaptation.</title>
        <authorList>
            <person name="Hori K."/>
            <person name="Maruyama F."/>
            <person name="Fujisawa T."/>
            <person name="Togashi T."/>
            <person name="Yamamoto N."/>
            <person name="Seo M."/>
            <person name="Sato S."/>
            <person name="Yamada T."/>
            <person name="Mori H."/>
            <person name="Tajima N."/>
            <person name="Moriyama T."/>
            <person name="Ikeuchi M."/>
            <person name="Watanabe M."/>
            <person name="Wada H."/>
            <person name="Kobayashi K."/>
            <person name="Saito M."/>
            <person name="Masuda T."/>
            <person name="Sasaki-Sekimoto Y."/>
            <person name="Mashiguchi K."/>
            <person name="Awai K."/>
            <person name="Shimojima M."/>
            <person name="Masuda S."/>
            <person name="Iwai M."/>
            <person name="Nobusawa T."/>
            <person name="Narise T."/>
            <person name="Kondo S."/>
            <person name="Saito H."/>
            <person name="Sato R."/>
            <person name="Murakawa M."/>
            <person name="Ihara Y."/>
            <person name="Oshima-Yamada Y."/>
            <person name="Ohtaka K."/>
            <person name="Satoh M."/>
            <person name="Sonobe K."/>
            <person name="Ishii M."/>
            <person name="Ohtani R."/>
            <person name="Kanamori-Sato M."/>
            <person name="Honoki R."/>
            <person name="Miyazaki D."/>
            <person name="Mochizuki H."/>
            <person name="Umetsu J."/>
            <person name="Higashi K."/>
            <person name="Shibata D."/>
            <person name="Kamiya Y."/>
            <person name="Sato N."/>
            <person name="Nakamura Y."/>
            <person name="Tabata S."/>
            <person name="Ida S."/>
            <person name="Kurokawa K."/>
            <person name="Ohta H."/>
        </authorList>
    </citation>
    <scope>NUCLEOTIDE SEQUENCE [LARGE SCALE GENOMIC DNA]</scope>
    <source>
        <strain evidence="2 3">NIES-2285</strain>
    </source>
</reference>
<dbReference type="EMBL" id="DF237092">
    <property type="protein sequence ID" value="GAQ83304.1"/>
    <property type="molecule type" value="Genomic_DNA"/>
</dbReference>